<keyword evidence="3" id="KW-1185">Reference proteome</keyword>
<sequence length="59" mass="6967">MEQKCDTPNLRKDEKLHKHSKNPKMVSIAKTRFIQIESDVTYGSNQDRQSRDQILQTCF</sequence>
<proteinExistence type="predicted"/>
<name>A0A9K3DPR7_HELAN</name>
<gene>
    <name evidence="2" type="ORF">HanXRQr2_Chr16g0730191</name>
</gene>
<dbReference type="EMBL" id="MNCJ02000331">
    <property type="protein sequence ID" value="KAF5758523.1"/>
    <property type="molecule type" value="Genomic_DNA"/>
</dbReference>
<organism evidence="2 3">
    <name type="scientific">Helianthus annuus</name>
    <name type="common">Common sunflower</name>
    <dbReference type="NCBI Taxonomy" id="4232"/>
    <lineage>
        <taxon>Eukaryota</taxon>
        <taxon>Viridiplantae</taxon>
        <taxon>Streptophyta</taxon>
        <taxon>Embryophyta</taxon>
        <taxon>Tracheophyta</taxon>
        <taxon>Spermatophyta</taxon>
        <taxon>Magnoliopsida</taxon>
        <taxon>eudicotyledons</taxon>
        <taxon>Gunneridae</taxon>
        <taxon>Pentapetalae</taxon>
        <taxon>asterids</taxon>
        <taxon>campanulids</taxon>
        <taxon>Asterales</taxon>
        <taxon>Asteraceae</taxon>
        <taxon>Asteroideae</taxon>
        <taxon>Heliantheae alliance</taxon>
        <taxon>Heliantheae</taxon>
        <taxon>Helianthus</taxon>
    </lineage>
</organism>
<accession>A0A9K3DPR7</accession>
<evidence type="ECO:0000256" key="1">
    <source>
        <dbReference type="SAM" id="MobiDB-lite"/>
    </source>
</evidence>
<dbReference type="Gramene" id="mRNA:HanXRQr2_Chr16g0730191">
    <property type="protein sequence ID" value="CDS:HanXRQr2_Chr16g0730191.1"/>
    <property type="gene ID" value="HanXRQr2_Chr16g0730191"/>
</dbReference>
<comment type="caution">
    <text evidence="2">The sequence shown here is derived from an EMBL/GenBank/DDBJ whole genome shotgun (WGS) entry which is preliminary data.</text>
</comment>
<dbReference type="AlphaFoldDB" id="A0A9K3DPR7"/>
<protein>
    <submittedName>
        <fullName evidence="2">Uncharacterized protein</fullName>
    </submittedName>
</protein>
<reference evidence="2" key="2">
    <citation type="submission" date="2020-06" db="EMBL/GenBank/DDBJ databases">
        <title>Helianthus annuus Genome sequencing and assembly Release 2.</title>
        <authorList>
            <person name="Gouzy J."/>
            <person name="Langlade N."/>
            <person name="Munos S."/>
        </authorList>
    </citation>
    <scope>NUCLEOTIDE SEQUENCE</scope>
    <source>
        <tissue evidence="2">Leaves</tissue>
    </source>
</reference>
<feature type="compositionally biased region" description="Basic and acidic residues" evidence="1">
    <location>
        <begin position="1"/>
        <end position="16"/>
    </location>
</feature>
<reference evidence="2" key="1">
    <citation type="journal article" date="2017" name="Nature">
        <title>The sunflower genome provides insights into oil metabolism, flowering and Asterid evolution.</title>
        <authorList>
            <person name="Badouin H."/>
            <person name="Gouzy J."/>
            <person name="Grassa C.J."/>
            <person name="Murat F."/>
            <person name="Staton S.E."/>
            <person name="Cottret L."/>
            <person name="Lelandais-Briere C."/>
            <person name="Owens G.L."/>
            <person name="Carrere S."/>
            <person name="Mayjonade B."/>
            <person name="Legrand L."/>
            <person name="Gill N."/>
            <person name="Kane N.C."/>
            <person name="Bowers J.E."/>
            <person name="Hubner S."/>
            <person name="Bellec A."/>
            <person name="Berard A."/>
            <person name="Berges H."/>
            <person name="Blanchet N."/>
            <person name="Boniface M.C."/>
            <person name="Brunel D."/>
            <person name="Catrice O."/>
            <person name="Chaidir N."/>
            <person name="Claudel C."/>
            <person name="Donnadieu C."/>
            <person name="Faraut T."/>
            <person name="Fievet G."/>
            <person name="Helmstetter N."/>
            <person name="King M."/>
            <person name="Knapp S.J."/>
            <person name="Lai Z."/>
            <person name="Le Paslier M.C."/>
            <person name="Lippi Y."/>
            <person name="Lorenzon L."/>
            <person name="Mandel J.R."/>
            <person name="Marage G."/>
            <person name="Marchand G."/>
            <person name="Marquand E."/>
            <person name="Bret-Mestries E."/>
            <person name="Morien E."/>
            <person name="Nambeesan S."/>
            <person name="Nguyen T."/>
            <person name="Pegot-Espagnet P."/>
            <person name="Pouilly N."/>
            <person name="Raftis F."/>
            <person name="Sallet E."/>
            <person name="Schiex T."/>
            <person name="Thomas J."/>
            <person name="Vandecasteele C."/>
            <person name="Vares D."/>
            <person name="Vear F."/>
            <person name="Vautrin S."/>
            <person name="Crespi M."/>
            <person name="Mangin B."/>
            <person name="Burke J.M."/>
            <person name="Salse J."/>
            <person name="Munos S."/>
            <person name="Vincourt P."/>
            <person name="Rieseberg L.H."/>
            <person name="Langlade N.B."/>
        </authorList>
    </citation>
    <scope>NUCLEOTIDE SEQUENCE</scope>
    <source>
        <tissue evidence="2">Leaves</tissue>
    </source>
</reference>
<evidence type="ECO:0000313" key="2">
    <source>
        <dbReference type="EMBL" id="KAF5758523.1"/>
    </source>
</evidence>
<dbReference type="Proteomes" id="UP000215914">
    <property type="component" value="Unassembled WGS sequence"/>
</dbReference>
<feature type="region of interest" description="Disordered" evidence="1">
    <location>
        <begin position="1"/>
        <end position="24"/>
    </location>
</feature>
<evidence type="ECO:0000313" key="3">
    <source>
        <dbReference type="Proteomes" id="UP000215914"/>
    </source>
</evidence>